<evidence type="ECO:0000256" key="1">
    <source>
        <dbReference type="SAM" id="MobiDB-lite"/>
    </source>
</evidence>
<keyword evidence="6" id="KW-1185">Reference proteome</keyword>
<feature type="compositionally biased region" description="Pro residues" evidence="1">
    <location>
        <begin position="285"/>
        <end position="298"/>
    </location>
</feature>
<dbReference type="Pfam" id="PF14237">
    <property type="entry name" value="GYF_2"/>
    <property type="match status" value="1"/>
</dbReference>
<protein>
    <submittedName>
        <fullName evidence="5">Signal recognition particle receptor protein FtsY</fullName>
    </submittedName>
</protein>
<feature type="region of interest" description="Disordered" evidence="1">
    <location>
        <begin position="182"/>
        <end position="242"/>
    </location>
</feature>
<feature type="compositionally biased region" description="Gly residues" evidence="1">
    <location>
        <begin position="451"/>
        <end position="471"/>
    </location>
</feature>
<feature type="compositionally biased region" description="Polar residues" evidence="1">
    <location>
        <begin position="52"/>
        <end position="70"/>
    </location>
</feature>
<dbReference type="NCBIfam" id="TIGR02098">
    <property type="entry name" value="MJ0042_CXXC"/>
    <property type="match status" value="1"/>
</dbReference>
<dbReference type="KEGG" id="llu:AKJ09_10114"/>
<feature type="domain" description="GYF" evidence="4">
    <location>
        <begin position="119"/>
        <end position="168"/>
    </location>
</feature>
<dbReference type="RefSeq" id="WP_146654221.1">
    <property type="nucleotide sequence ID" value="NZ_CP012333.1"/>
</dbReference>
<proteinExistence type="predicted"/>
<feature type="domain" description="Zinc finger/thioredoxin putative" evidence="3">
    <location>
        <begin position="1"/>
        <end position="35"/>
    </location>
</feature>
<feature type="compositionally biased region" description="Low complexity" evidence="1">
    <location>
        <begin position="420"/>
        <end position="438"/>
    </location>
</feature>
<dbReference type="InterPro" id="IPR049806">
    <property type="entry name" value="MasK-like_C"/>
</dbReference>
<reference evidence="5 6" key="1">
    <citation type="submission" date="2015-08" db="EMBL/GenBank/DDBJ databases">
        <authorList>
            <person name="Babu N.S."/>
            <person name="Beckwith C.J."/>
            <person name="Beseler K.G."/>
            <person name="Brison A."/>
            <person name="Carone J.V."/>
            <person name="Caskin T.P."/>
            <person name="Diamond M."/>
            <person name="Durham M.E."/>
            <person name="Foxe J.M."/>
            <person name="Go M."/>
            <person name="Henderson B.A."/>
            <person name="Jones I.B."/>
            <person name="McGettigan J.A."/>
            <person name="Micheletti S.J."/>
            <person name="Nasrallah M.E."/>
            <person name="Ortiz D."/>
            <person name="Piller C.R."/>
            <person name="Privatt S.R."/>
            <person name="Schneider S.L."/>
            <person name="Sharp S."/>
            <person name="Smith T.C."/>
            <person name="Stanton J.D."/>
            <person name="Ullery H.E."/>
            <person name="Wilson R.J."/>
            <person name="Serrano M.G."/>
            <person name="Buck G."/>
            <person name="Lee V."/>
            <person name="Wang Y."/>
            <person name="Carvalho R."/>
            <person name="Voegtly L."/>
            <person name="Shi R."/>
            <person name="Duckworth R."/>
            <person name="Johnson A."/>
            <person name="Loviza R."/>
            <person name="Walstead R."/>
            <person name="Shah Z."/>
            <person name="Kiflezghi M."/>
            <person name="Wade K."/>
            <person name="Ball S.L."/>
            <person name="Bradley K.W."/>
            <person name="Asai D.J."/>
            <person name="Bowman C.A."/>
            <person name="Russell D.A."/>
            <person name="Pope W.H."/>
            <person name="Jacobs-Sera D."/>
            <person name="Hendrix R.W."/>
            <person name="Hatfull G.F."/>
        </authorList>
    </citation>
    <scope>NUCLEOTIDE SEQUENCE [LARGE SCALE GENOMIC DNA]</scope>
    <source>
        <strain evidence="5 6">DSM 27648</strain>
    </source>
</reference>
<dbReference type="OrthoDB" id="198456at2"/>
<feature type="region of interest" description="Disordered" evidence="1">
    <location>
        <begin position="275"/>
        <end position="298"/>
    </location>
</feature>
<keyword evidence="5" id="KW-0675">Receptor</keyword>
<evidence type="ECO:0000259" key="4">
    <source>
        <dbReference type="Pfam" id="PF14237"/>
    </source>
</evidence>
<dbReference type="Proteomes" id="UP000064967">
    <property type="component" value="Chromosome"/>
</dbReference>
<evidence type="ECO:0000313" key="6">
    <source>
        <dbReference type="Proteomes" id="UP000064967"/>
    </source>
</evidence>
<feature type="compositionally biased region" description="Low complexity" evidence="1">
    <location>
        <begin position="275"/>
        <end position="284"/>
    </location>
</feature>
<feature type="region of interest" description="Disordered" evidence="1">
    <location>
        <begin position="391"/>
        <end position="474"/>
    </location>
</feature>
<evidence type="ECO:0000256" key="2">
    <source>
        <dbReference type="SAM" id="Phobius"/>
    </source>
</evidence>
<dbReference type="NCBIfam" id="NF033768">
    <property type="entry name" value="myxo_SS_tail"/>
    <property type="match status" value="1"/>
</dbReference>
<dbReference type="Pfam" id="PF13717">
    <property type="entry name" value="Zn_ribbon_4"/>
    <property type="match status" value="1"/>
</dbReference>
<accession>A0A0K1QCE3</accession>
<dbReference type="STRING" id="1391654.AKJ09_10114"/>
<gene>
    <name evidence="5" type="ORF">AKJ09_10114</name>
</gene>
<evidence type="ECO:0000259" key="3">
    <source>
        <dbReference type="Pfam" id="PF13717"/>
    </source>
</evidence>
<feature type="transmembrane region" description="Helical" evidence="2">
    <location>
        <begin position="355"/>
        <end position="374"/>
    </location>
</feature>
<dbReference type="AlphaFoldDB" id="A0A0K1QCE3"/>
<keyword evidence="2" id="KW-0472">Membrane</keyword>
<dbReference type="InterPro" id="IPR011723">
    <property type="entry name" value="Znf/thioredoxin_put"/>
</dbReference>
<keyword evidence="2" id="KW-1133">Transmembrane helix</keyword>
<dbReference type="InterPro" id="IPR025640">
    <property type="entry name" value="GYF_2"/>
</dbReference>
<dbReference type="EMBL" id="CP012333">
    <property type="protein sequence ID" value="AKV03451.1"/>
    <property type="molecule type" value="Genomic_DNA"/>
</dbReference>
<sequence length="560" mass="56538">MKFLCDNCKAKYQIADDKVAGKTVRMKCRKCGHQIEVRAAVTETSVSSALNELESPSQISKNSLATSLSAQKPRAQAASHPGSGHGGALAGAFQRTVQEGAAPSPSQPSNLELSVSDEWYVAINGVPVGPVRVSELRRKAATGAITEESLCWQEGLEEWRPIRAVPELAAIVREAAQTNRVSIVGPPPSEPRMPAVQAPRAPQKPATPAPLAARTPDPPREATRPLGPPPGGGMVGGMGGRSNVVPFHARTATAEKLDDVPLAPFGSAATALAPAVAPGTTPSPEVAPPAPVPTATPFAPPAAQLSPVAVADPFAVPPPAIGGSAPPAAAAAVPFVSAPAPAVAPPTIQKRGVPVWFFAVFAVALFGLVAFLALHQPPPQQIIVQVPTPTASQSAAPIPTDIPPPVASVEPTPSATASGKPATAAPKSTAVAAATPTAAEKKTADLSGLLPGVGGPSAGPGGPGSGSGGGLDSASVQRVVRERQAGVKRSCWERGGGDQKSSANVTVTANVAANGTVSSASSSGDDPVIGKCIENQVRTWTFPAPGSPTTVAIPFHFVRQ</sequence>
<organism evidence="5 6">
    <name type="scientific">Labilithrix luteola</name>
    <dbReference type="NCBI Taxonomy" id="1391654"/>
    <lineage>
        <taxon>Bacteria</taxon>
        <taxon>Pseudomonadati</taxon>
        <taxon>Myxococcota</taxon>
        <taxon>Polyangia</taxon>
        <taxon>Polyangiales</taxon>
        <taxon>Labilitrichaceae</taxon>
        <taxon>Labilithrix</taxon>
    </lineage>
</organism>
<evidence type="ECO:0000313" key="5">
    <source>
        <dbReference type="EMBL" id="AKV03451.1"/>
    </source>
</evidence>
<feature type="region of interest" description="Disordered" evidence="1">
    <location>
        <begin position="52"/>
        <end position="89"/>
    </location>
</feature>
<keyword evidence="2" id="KW-0812">Transmembrane</keyword>
<name>A0A0K1QCE3_9BACT</name>